<dbReference type="Proteomes" id="UP001597109">
    <property type="component" value="Unassembled WGS sequence"/>
</dbReference>
<gene>
    <name evidence="2" type="ORF">ACFQ1X_07580</name>
</gene>
<organism evidence="2 3">
    <name type="scientific">Metaplanococcus flavidus</name>
    <dbReference type="NCBI Taxonomy" id="569883"/>
    <lineage>
        <taxon>Bacteria</taxon>
        <taxon>Bacillati</taxon>
        <taxon>Bacillota</taxon>
        <taxon>Bacilli</taxon>
        <taxon>Bacillales</taxon>
        <taxon>Caryophanaceae</taxon>
        <taxon>Metaplanococcus</taxon>
    </lineage>
</organism>
<sequence>MLCSVSPALTVYLTLVAGGGVVVAPGMTRTCPMRRKLTFGRLLAAAILATVVL</sequence>
<keyword evidence="3" id="KW-1185">Reference proteome</keyword>
<keyword evidence="1" id="KW-0812">Transmembrane</keyword>
<feature type="transmembrane region" description="Helical" evidence="1">
    <location>
        <begin position="6"/>
        <end position="27"/>
    </location>
</feature>
<proteinExistence type="predicted"/>
<evidence type="ECO:0000313" key="3">
    <source>
        <dbReference type="Proteomes" id="UP001597109"/>
    </source>
</evidence>
<accession>A0ABW3LB25</accession>
<keyword evidence="1" id="KW-0472">Membrane</keyword>
<reference evidence="3" key="1">
    <citation type="journal article" date="2019" name="Int. J. Syst. Evol. Microbiol.">
        <title>The Global Catalogue of Microorganisms (GCM) 10K type strain sequencing project: providing services to taxonomists for standard genome sequencing and annotation.</title>
        <authorList>
            <consortium name="The Broad Institute Genomics Platform"/>
            <consortium name="The Broad Institute Genome Sequencing Center for Infectious Disease"/>
            <person name="Wu L."/>
            <person name="Ma J."/>
        </authorList>
    </citation>
    <scope>NUCLEOTIDE SEQUENCE [LARGE SCALE GENOMIC DNA]</scope>
    <source>
        <strain evidence="3">CCUG 56756</strain>
    </source>
</reference>
<dbReference type="EMBL" id="JBHTKI010000008">
    <property type="protein sequence ID" value="MFD1031295.1"/>
    <property type="molecule type" value="Genomic_DNA"/>
</dbReference>
<protein>
    <submittedName>
        <fullName evidence="2">Uncharacterized protein</fullName>
    </submittedName>
</protein>
<keyword evidence="1" id="KW-1133">Transmembrane helix</keyword>
<evidence type="ECO:0000256" key="1">
    <source>
        <dbReference type="SAM" id="Phobius"/>
    </source>
</evidence>
<comment type="caution">
    <text evidence="2">The sequence shown here is derived from an EMBL/GenBank/DDBJ whole genome shotgun (WGS) entry which is preliminary data.</text>
</comment>
<name>A0ABW3LB25_9BACL</name>
<evidence type="ECO:0000313" key="2">
    <source>
        <dbReference type="EMBL" id="MFD1031295.1"/>
    </source>
</evidence>